<proteinExistence type="predicted"/>
<evidence type="ECO:0000313" key="1">
    <source>
        <dbReference type="EMBL" id="KAF5899597.1"/>
    </source>
</evidence>
<dbReference type="EMBL" id="QNUK01000162">
    <property type="protein sequence ID" value="KAF5899597.1"/>
    <property type="molecule type" value="Genomic_DNA"/>
</dbReference>
<protein>
    <submittedName>
        <fullName evidence="1">StAR-related lipid transfer protein 3</fullName>
    </submittedName>
</protein>
<feature type="non-terminal residue" evidence="1">
    <location>
        <position position="1"/>
    </location>
</feature>
<reference evidence="1" key="1">
    <citation type="submission" date="2020-07" db="EMBL/GenBank/DDBJ databases">
        <title>Clarias magur genome sequencing, assembly and annotation.</title>
        <authorList>
            <person name="Kushwaha B."/>
            <person name="Kumar R."/>
            <person name="Das P."/>
            <person name="Joshi C.G."/>
            <person name="Kumar D."/>
            <person name="Nagpure N.S."/>
            <person name="Pandey M."/>
            <person name="Agarwal S."/>
            <person name="Srivastava S."/>
            <person name="Singh M."/>
            <person name="Sahoo L."/>
            <person name="Jayasankar P."/>
            <person name="Meher P.K."/>
            <person name="Koringa P.G."/>
            <person name="Iquebal M.A."/>
            <person name="Das S.P."/>
            <person name="Bit A."/>
            <person name="Patnaik S."/>
            <person name="Patel N."/>
            <person name="Shah T.M."/>
            <person name="Hinsu A."/>
            <person name="Jena J.K."/>
        </authorList>
    </citation>
    <scope>NUCLEOTIDE SEQUENCE</scope>
    <source>
        <strain evidence="1">CIFAMagur01</strain>
        <tissue evidence="1">Testis</tissue>
    </source>
</reference>
<feature type="non-terminal residue" evidence="1">
    <location>
        <position position="57"/>
    </location>
</feature>
<name>A0A8J4X0V2_CLAMG</name>
<comment type="caution">
    <text evidence="1">The sequence shown here is derived from an EMBL/GenBank/DDBJ whole genome shotgun (WGS) entry which is preliminary data.</text>
</comment>
<evidence type="ECO:0000313" key="2">
    <source>
        <dbReference type="Proteomes" id="UP000727407"/>
    </source>
</evidence>
<gene>
    <name evidence="1" type="primary">stard3</name>
    <name evidence="1" type="ORF">DAT39_010689</name>
</gene>
<dbReference type="AlphaFoldDB" id="A0A8J4X0V2"/>
<organism evidence="1 2">
    <name type="scientific">Clarias magur</name>
    <name type="common">Asian catfish</name>
    <name type="synonym">Macropteronotus magur</name>
    <dbReference type="NCBI Taxonomy" id="1594786"/>
    <lineage>
        <taxon>Eukaryota</taxon>
        <taxon>Metazoa</taxon>
        <taxon>Chordata</taxon>
        <taxon>Craniata</taxon>
        <taxon>Vertebrata</taxon>
        <taxon>Euteleostomi</taxon>
        <taxon>Actinopterygii</taxon>
        <taxon>Neopterygii</taxon>
        <taxon>Teleostei</taxon>
        <taxon>Ostariophysi</taxon>
        <taxon>Siluriformes</taxon>
        <taxon>Clariidae</taxon>
        <taxon>Clarias</taxon>
    </lineage>
</organism>
<sequence>VHGRSVPFGCLCLGSCLSWSGIDRDRCPCVCLYVWCLDNAGARIPHFRPISVHRRGV</sequence>
<accession>A0A8J4X0V2</accession>
<keyword evidence="2" id="KW-1185">Reference proteome</keyword>
<dbReference type="Proteomes" id="UP000727407">
    <property type="component" value="Unassembled WGS sequence"/>
</dbReference>